<dbReference type="SMART" id="SM00240">
    <property type="entry name" value="FHA"/>
    <property type="match status" value="1"/>
</dbReference>
<dbReference type="Proteomes" id="UP000285060">
    <property type="component" value="Unassembled WGS sequence"/>
</dbReference>
<accession>A0A3R6WMW5</accession>
<sequence>MESLHLPRLDLGLFKNSSRYLERVGKPTIPFQPPVWATPLKPLAIALVDVFKANEVITSINVDSKACFLFGRNALVCDIVLEHCSISRYVVDHIGRVLIVYHRMHAALVHHVDGAMYLIDLGSCHGTFMDGEKLEPLRPTLLSHGTHLRCVDAYSNRIASHSMDTSEDAQEEDNDVTNGSVSAVPSAADDDMVVSECDPAGLPTTVGPHHGTAASFAQSRKRTRPTSAAPATDHVFLTYDNKRVHFVESPQIIHHYHHTDEDDDVMDVSMDGFDVQHRYVMSLQVVGCDAHT</sequence>
<evidence type="ECO:0000313" key="3">
    <source>
        <dbReference type="EMBL" id="RHY30712.1"/>
    </source>
</evidence>
<feature type="region of interest" description="Disordered" evidence="1">
    <location>
        <begin position="162"/>
        <end position="182"/>
    </location>
</feature>
<dbReference type="InterPro" id="IPR050923">
    <property type="entry name" value="Cell_Proc_Reg/RNA_Proc"/>
</dbReference>
<gene>
    <name evidence="3" type="ORF">DYB32_004083</name>
</gene>
<dbReference type="EMBL" id="QUSY01000283">
    <property type="protein sequence ID" value="RHY30712.1"/>
    <property type="molecule type" value="Genomic_DNA"/>
</dbReference>
<dbReference type="PROSITE" id="PS50006">
    <property type="entry name" value="FHA_DOMAIN"/>
    <property type="match status" value="1"/>
</dbReference>
<dbReference type="VEuPathDB" id="FungiDB:H310_09879"/>
<feature type="compositionally biased region" description="Acidic residues" evidence="1">
    <location>
        <begin position="165"/>
        <end position="175"/>
    </location>
</feature>
<organism evidence="3 4">
    <name type="scientific">Aphanomyces invadans</name>
    <dbReference type="NCBI Taxonomy" id="157072"/>
    <lineage>
        <taxon>Eukaryota</taxon>
        <taxon>Sar</taxon>
        <taxon>Stramenopiles</taxon>
        <taxon>Oomycota</taxon>
        <taxon>Saprolegniomycetes</taxon>
        <taxon>Saprolegniales</taxon>
        <taxon>Verrucalvaceae</taxon>
        <taxon>Aphanomyces</taxon>
    </lineage>
</organism>
<protein>
    <recommendedName>
        <fullName evidence="2">FHA domain-containing protein</fullName>
    </recommendedName>
</protein>
<feature type="domain" description="FHA" evidence="2">
    <location>
        <begin position="68"/>
        <end position="134"/>
    </location>
</feature>
<dbReference type="AlphaFoldDB" id="A0A3R6WMW5"/>
<dbReference type="InterPro" id="IPR008984">
    <property type="entry name" value="SMAD_FHA_dom_sf"/>
</dbReference>
<dbReference type="InterPro" id="IPR000253">
    <property type="entry name" value="FHA_dom"/>
</dbReference>
<evidence type="ECO:0000259" key="2">
    <source>
        <dbReference type="PROSITE" id="PS50006"/>
    </source>
</evidence>
<dbReference type="Pfam" id="PF00498">
    <property type="entry name" value="FHA"/>
    <property type="match status" value="1"/>
</dbReference>
<reference evidence="3 4" key="1">
    <citation type="submission" date="2018-08" db="EMBL/GenBank/DDBJ databases">
        <title>Aphanomyces genome sequencing and annotation.</title>
        <authorList>
            <person name="Minardi D."/>
            <person name="Oidtmann B."/>
            <person name="Van Der Giezen M."/>
            <person name="Studholme D.J."/>
        </authorList>
    </citation>
    <scope>NUCLEOTIDE SEQUENCE [LARGE SCALE GENOMIC DNA]</scope>
    <source>
        <strain evidence="3 4">NJM0002</strain>
    </source>
</reference>
<dbReference type="PANTHER" id="PTHR23308">
    <property type="entry name" value="NUCLEAR INHIBITOR OF PROTEIN PHOSPHATASE-1"/>
    <property type="match status" value="1"/>
</dbReference>
<name>A0A3R6WMW5_9STRA</name>
<feature type="region of interest" description="Disordered" evidence="1">
    <location>
        <begin position="202"/>
        <end position="228"/>
    </location>
</feature>
<dbReference type="Gene3D" id="2.60.200.20">
    <property type="match status" value="1"/>
</dbReference>
<comment type="caution">
    <text evidence="3">The sequence shown here is derived from an EMBL/GenBank/DDBJ whole genome shotgun (WGS) entry which is preliminary data.</text>
</comment>
<keyword evidence="4" id="KW-1185">Reference proteome</keyword>
<evidence type="ECO:0000313" key="4">
    <source>
        <dbReference type="Proteomes" id="UP000285060"/>
    </source>
</evidence>
<proteinExistence type="predicted"/>
<dbReference type="SUPFAM" id="SSF49879">
    <property type="entry name" value="SMAD/FHA domain"/>
    <property type="match status" value="1"/>
</dbReference>
<evidence type="ECO:0000256" key="1">
    <source>
        <dbReference type="SAM" id="MobiDB-lite"/>
    </source>
</evidence>